<keyword evidence="1" id="KW-0472">Membrane</keyword>
<proteinExistence type="predicted"/>
<reference evidence="2" key="1">
    <citation type="submission" date="2023-07" db="EMBL/GenBank/DDBJ databases">
        <title>Genome content predicts the carbon catabolic preferences of heterotrophic bacteria.</title>
        <authorList>
            <person name="Gralka M."/>
        </authorList>
    </citation>
    <scope>NUCLEOTIDE SEQUENCE</scope>
    <source>
        <strain evidence="2">I2M16</strain>
    </source>
</reference>
<dbReference type="GeneID" id="89457140"/>
<dbReference type="AlphaFoldDB" id="A0AAW7XHK0"/>
<protein>
    <submittedName>
        <fullName evidence="2">DUF2333 family protein</fullName>
    </submittedName>
</protein>
<dbReference type="RefSeq" id="WP_075178560.1">
    <property type="nucleotide sequence ID" value="NZ_CAXHZV010000002.1"/>
</dbReference>
<dbReference type="PIRSF" id="PIRSF029693">
    <property type="entry name" value="UCP029693"/>
    <property type="match status" value="1"/>
</dbReference>
<sequence length="345" mass="38374">MDTVKKMWFRFWDGTTGLFAGSKIAKAISSLVIVYLLVCVGLGIYWSIEPSEFSVRDASVTDASAQPVVGAGTMGALVKITETLLEKPGGYLTNDKTPPGLWLDNIEHWEFGVLVQARDMARAMRKDFSRSQSQSTEDVDLAKAEPLLNFNNNSWLFPSTESEYRKSLSLQKSYFNRLLDPQQTDAQFYARADNLNDWLGDVSTRLGSLSQRLSASVGQKRLDTDAGFESSTGDSTQKADDTEIKTSWLEIDDVFYEARGTSWALIHLLKGIEQDFGPTLDKKNARVSLLQIIRELEATQATIWSPMILNGTEFGFLANHSLVMASYISRANAAIIDLRELLSQG</sequence>
<keyword evidence="1" id="KW-1133">Transmembrane helix</keyword>
<organism evidence="2 3">
    <name type="scientific">Neptunomonas phycophila</name>
    <dbReference type="NCBI Taxonomy" id="1572645"/>
    <lineage>
        <taxon>Bacteria</taxon>
        <taxon>Pseudomonadati</taxon>
        <taxon>Pseudomonadota</taxon>
        <taxon>Gammaproteobacteria</taxon>
        <taxon>Oceanospirillales</taxon>
        <taxon>Oceanospirillaceae</taxon>
        <taxon>Neptunomonas</taxon>
    </lineage>
</organism>
<dbReference type="InterPro" id="IPR016936">
    <property type="entry name" value="UCP029693"/>
</dbReference>
<accession>A0AAW7XHK0</accession>
<dbReference type="Pfam" id="PF10095">
    <property type="entry name" value="DUF2333"/>
    <property type="match status" value="1"/>
</dbReference>
<evidence type="ECO:0000256" key="1">
    <source>
        <dbReference type="SAM" id="Phobius"/>
    </source>
</evidence>
<feature type="transmembrane region" description="Helical" evidence="1">
    <location>
        <begin position="27"/>
        <end position="48"/>
    </location>
</feature>
<evidence type="ECO:0000313" key="3">
    <source>
        <dbReference type="Proteomes" id="UP001169862"/>
    </source>
</evidence>
<keyword evidence="1" id="KW-0812">Transmembrane</keyword>
<name>A0AAW7XHK0_9GAMM</name>
<evidence type="ECO:0000313" key="2">
    <source>
        <dbReference type="EMBL" id="MDO6452868.1"/>
    </source>
</evidence>
<comment type="caution">
    <text evidence="2">The sequence shown here is derived from an EMBL/GenBank/DDBJ whole genome shotgun (WGS) entry which is preliminary data.</text>
</comment>
<dbReference type="EMBL" id="JAUOPG010000002">
    <property type="protein sequence ID" value="MDO6452868.1"/>
    <property type="molecule type" value="Genomic_DNA"/>
</dbReference>
<gene>
    <name evidence="2" type="ORF">Q4490_04760</name>
</gene>
<dbReference type="Proteomes" id="UP001169862">
    <property type="component" value="Unassembled WGS sequence"/>
</dbReference>